<dbReference type="STRING" id="1300347.I601_3577"/>
<keyword evidence="2" id="KW-1185">Reference proteome</keyword>
<accession>A0A1A9GQV4</accession>
<sequence length="99" mass="10946">MDITLLYFEDCPNWKVADERLTALAAERPDIHVTRHLVETPEEAERTGFHGSPSIQVDGEDVFAEPGSEVGLSCRRYDTPDGYQGSPSLDQLRAVLADA</sequence>
<evidence type="ECO:0000313" key="2">
    <source>
        <dbReference type="Proteomes" id="UP000077868"/>
    </source>
</evidence>
<gene>
    <name evidence="1" type="ORF">I601_3577</name>
</gene>
<reference evidence="1 2" key="1">
    <citation type="submission" date="2016-03" db="EMBL/GenBank/DDBJ databases">
        <title>Complete genome sequence of a soil Actinobacterium, Nocardioides dokdonensis FR1436.</title>
        <authorList>
            <person name="Kwon S.-K."/>
            <person name="Kim K."/>
            <person name="Kim J.F."/>
        </authorList>
    </citation>
    <scope>NUCLEOTIDE SEQUENCE [LARGE SCALE GENOMIC DNA]</scope>
    <source>
        <strain evidence="1 2">FR1436</strain>
    </source>
</reference>
<dbReference type="PATRIC" id="fig|1300347.3.peg.3587"/>
<dbReference type="EMBL" id="CP015079">
    <property type="protein sequence ID" value="ANH39983.1"/>
    <property type="molecule type" value="Genomic_DNA"/>
</dbReference>
<dbReference type="AlphaFoldDB" id="A0A1A9GQV4"/>
<name>A0A1A9GQV4_9ACTN</name>
<protein>
    <recommendedName>
        <fullName evidence="3">Thioredoxin family protein</fullName>
    </recommendedName>
</protein>
<dbReference type="Proteomes" id="UP000077868">
    <property type="component" value="Chromosome"/>
</dbReference>
<evidence type="ECO:0008006" key="3">
    <source>
        <dbReference type="Google" id="ProtNLM"/>
    </source>
</evidence>
<evidence type="ECO:0000313" key="1">
    <source>
        <dbReference type="EMBL" id="ANH39983.1"/>
    </source>
</evidence>
<dbReference type="KEGG" id="ndk:I601_3577"/>
<proteinExistence type="predicted"/>
<dbReference type="OrthoDB" id="7185309at2"/>
<organism evidence="1 2">
    <name type="scientific">Nocardioides dokdonensis FR1436</name>
    <dbReference type="NCBI Taxonomy" id="1300347"/>
    <lineage>
        <taxon>Bacteria</taxon>
        <taxon>Bacillati</taxon>
        <taxon>Actinomycetota</taxon>
        <taxon>Actinomycetes</taxon>
        <taxon>Propionibacteriales</taxon>
        <taxon>Nocardioidaceae</taxon>
        <taxon>Nocardioides</taxon>
    </lineage>
</organism>
<dbReference type="RefSeq" id="WP_068112670.1">
    <property type="nucleotide sequence ID" value="NZ_CP015079.1"/>
</dbReference>